<name>A0A4C1W014_EUMVA</name>
<feature type="region of interest" description="Disordered" evidence="1">
    <location>
        <begin position="211"/>
        <end position="232"/>
    </location>
</feature>
<dbReference type="OrthoDB" id="7472053at2759"/>
<gene>
    <name evidence="3" type="ORF">EVAR_81318_1</name>
</gene>
<dbReference type="AlphaFoldDB" id="A0A4C1W014"/>
<keyword evidence="2" id="KW-0732">Signal</keyword>
<comment type="caution">
    <text evidence="3">The sequence shown here is derived from an EMBL/GenBank/DDBJ whole genome shotgun (WGS) entry which is preliminary data.</text>
</comment>
<dbReference type="EMBL" id="BGZK01000452">
    <property type="protein sequence ID" value="GBP44403.1"/>
    <property type="molecule type" value="Genomic_DNA"/>
</dbReference>
<proteinExistence type="predicted"/>
<feature type="compositionally biased region" description="Polar residues" evidence="1">
    <location>
        <begin position="217"/>
        <end position="227"/>
    </location>
</feature>
<evidence type="ECO:0000256" key="2">
    <source>
        <dbReference type="SAM" id="SignalP"/>
    </source>
</evidence>
<protein>
    <submittedName>
        <fullName evidence="3">Uncharacterized protein</fullName>
    </submittedName>
</protein>
<dbReference type="Proteomes" id="UP000299102">
    <property type="component" value="Unassembled WGS sequence"/>
</dbReference>
<keyword evidence="4" id="KW-1185">Reference proteome</keyword>
<organism evidence="3 4">
    <name type="scientific">Eumeta variegata</name>
    <name type="common">Bagworm moth</name>
    <name type="synonym">Eumeta japonica</name>
    <dbReference type="NCBI Taxonomy" id="151549"/>
    <lineage>
        <taxon>Eukaryota</taxon>
        <taxon>Metazoa</taxon>
        <taxon>Ecdysozoa</taxon>
        <taxon>Arthropoda</taxon>
        <taxon>Hexapoda</taxon>
        <taxon>Insecta</taxon>
        <taxon>Pterygota</taxon>
        <taxon>Neoptera</taxon>
        <taxon>Endopterygota</taxon>
        <taxon>Lepidoptera</taxon>
        <taxon>Glossata</taxon>
        <taxon>Ditrysia</taxon>
        <taxon>Tineoidea</taxon>
        <taxon>Psychidae</taxon>
        <taxon>Oiketicinae</taxon>
        <taxon>Eumeta</taxon>
    </lineage>
</organism>
<evidence type="ECO:0000313" key="3">
    <source>
        <dbReference type="EMBL" id="GBP44403.1"/>
    </source>
</evidence>
<accession>A0A4C1W014</accession>
<feature type="chain" id="PRO_5020034151" evidence="2">
    <location>
        <begin position="18"/>
        <end position="290"/>
    </location>
</feature>
<reference evidence="3 4" key="1">
    <citation type="journal article" date="2019" name="Commun. Biol.">
        <title>The bagworm genome reveals a unique fibroin gene that provides high tensile strength.</title>
        <authorList>
            <person name="Kono N."/>
            <person name="Nakamura H."/>
            <person name="Ohtoshi R."/>
            <person name="Tomita M."/>
            <person name="Numata K."/>
            <person name="Arakawa K."/>
        </authorList>
    </citation>
    <scope>NUCLEOTIDE SEQUENCE [LARGE SCALE GENOMIC DNA]</scope>
</reference>
<sequence length="290" mass="33136">MNLSLFPLISLLCTVYAVDEYFQKIAPRKSSPYNLNYNAVPSLKPFHVPRESFEENFDINPDSKIVYNFELIQRYQPSHSVNVVEDIANYLRPKVDTRTSLFRVSDRKIPETVAVNKNHVNNFTPIESRISIPDAPTLRCSMLASQVYSENENYGFHESSLEQRGRRITTTTQPTTTQGLNLVFDTKDATNEHLSWTPEVFERNVFQDEEFGRKPYNQGTPTGTVSTAKKPGYRHSLANRGKHKFNYNDLVTTDVPRPTTENVLYPSTLGNHKTPPPVPTLSPWYDGFGK</sequence>
<evidence type="ECO:0000256" key="1">
    <source>
        <dbReference type="SAM" id="MobiDB-lite"/>
    </source>
</evidence>
<feature type="signal peptide" evidence="2">
    <location>
        <begin position="1"/>
        <end position="17"/>
    </location>
</feature>
<evidence type="ECO:0000313" key="4">
    <source>
        <dbReference type="Proteomes" id="UP000299102"/>
    </source>
</evidence>